<evidence type="ECO:0000256" key="11">
    <source>
        <dbReference type="ARBA" id="ARBA00038345"/>
    </source>
</evidence>
<dbReference type="Pfam" id="PF02844">
    <property type="entry name" value="GARS_N"/>
    <property type="match status" value="1"/>
</dbReference>
<dbReference type="RefSeq" id="WP_187533456.1">
    <property type="nucleotide sequence ID" value="NZ_CBCSHU010000007.1"/>
</dbReference>
<keyword evidence="18" id="KW-1185">Reference proteome</keyword>
<dbReference type="EC" id="6.3.4.13" evidence="4 14"/>
<dbReference type="InterPro" id="IPR020561">
    <property type="entry name" value="PRibGlycinamid_synth_ATP-grasp"/>
</dbReference>
<dbReference type="Proteomes" id="UP000515928">
    <property type="component" value="Chromosome"/>
</dbReference>
<dbReference type="Gene3D" id="3.30.1490.20">
    <property type="entry name" value="ATP-grasp fold, A domain"/>
    <property type="match status" value="1"/>
</dbReference>
<keyword evidence="6" id="KW-0479">Metal-binding</keyword>
<dbReference type="HAMAP" id="MF_00138">
    <property type="entry name" value="GARS"/>
    <property type="match status" value="1"/>
</dbReference>
<evidence type="ECO:0000256" key="8">
    <source>
        <dbReference type="ARBA" id="ARBA00022755"/>
    </source>
</evidence>
<dbReference type="GO" id="GO:0005524">
    <property type="term" value="F:ATP binding"/>
    <property type="evidence" value="ECO:0007669"/>
    <property type="project" value="UniProtKB-UniRule"/>
</dbReference>
<dbReference type="InterPro" id="IPR016185">
    <property type="entry name" value="PreATP-grasp_dom_sf"/>
</dbReference>
<name>A0A7G9RXK1_9FIRM</name>
<dbReference type="Gene3D" id="3.90.600.10">
    <property type="entry name" value="Phosphoribosylglycinamide synthetase, C-terminal domain"/>
    <property type="match status" value="1"/>
</dbReference>
<evidence type="ECO:0000259" key="16">
    <source>
        <dbReference type="PROSITE" id="PS50975"/>
    </source>
</evidence>
<evidence type="ECO:0000256" key="5">
    <source>
        <dbReference type="ARBA" id="ARBA00022598"/>
    </source>
</evidence>
<keyword evidence="5 14" id="KW-0436">Ligase</keyword>
<evidence type="ECO:0000256" key="6">
    <source>
        <dbReference type="ARBA" id="ARBA00022723"/>
    </source>
</evidence>
<dbReference type="InterPro" id="IPR000115">
    <property type="entry name" value="PRibGlycinamide_synth"/>
</dbReference>
<dbReference type="SMART" id="SM01209">
    <property type="entry name" value="GARS_A"/>
    <property type="match status" value="1"/>
</dbReference>
<evidence type="ECO:0000256" key="7">
    <source>
        <dbReference type="ARBA" id="ARBA00022741"/>
    </source>
</evidence>
<dbReference type="NCBIfam" id="TIGR00877">
    <property type="entry name" value="purD"/>
    <property type="match status" value="1"/>
</dbReference>
<dbReference type="Pfam" id="PF01071">
    <property type="entry name" value="GARS_A"/>
    <property type="match status" value="1"/>
</dbReference>
<evidence type="ECO:0000256" key="4">
    <source>
        <dbReference type="ARBA" id="ARBA00013255"/>
    </source>
</evidence>
<dbReference type="SMART" id="SM01210">
    <property type="entry name" value="GARS_C"/>
    <property type="match status" value="1"/>
</dbReference>
<evidence type="ECO:0000256" key="10">
    <source>
        <dbReference type="ARBA" id="ARBA00023211"/>
    </source>
</evidence>
<sequence>MKILIIGSGGREHALAWKFNQSPHVSKIYVSPGNGGTYENVPIAANDLEGLLTFALNHRIDLTVVGPEEPLCMGIVDLFEQHDLRIFGPNMKCANLEKSKDVSKQFMLKHQIPTAHSVTVTSYDDAISTLNSFSYPVVIKADGLCLGKGVVICDDFVMAETTLRDFFIKSKFGEEGRRVLIETYLDGYETSLLCFVANNRCVPMQTARDYKKLYEGDLGPNTGGVGCYSPGPQLDKTIEEQIFTILNKIENGLSVDGYKYNGILFIGLMIVNDMVYVLEFNVRFGDPETEVLLPRLETDLVDIIKKIENDTLQSEDLKWSDLSCMTTVVTALGYPEQYRKGISIDIDDSELIFHNGSSRVNNQLVSNGGRVLSFIELGDNLKTMNQKLNQRIDSLQFEDKQYRKDIGLI</sequence>
<evidence type="ECO:0000256" key="1">
    <source>
        <dbReference type="ARBA" id="ARBA00001936"/>
    </source>
</evidence>
<evidence type="ECO:0000256" key="3">
    <source>
        <dbReference type="ARBA" id="ARBA00005174"/>
    </source>
</evidence>
<organism evidence="17 18">
    <name type="scientific">Erysipelothrix inopinata</name>
    <dbReference type="NCBI Taxonomy" id="225084"/>
    <lineage>
        <taxon>Bacteria</taxon>
        <taxon>Bacillati</taxon>
        <taxon>Bacillota</taxon>
        <taxon>Erysipelotrichia</taxon>
        <taxon>Erysipelotrichales</taxon>
        <taxon>Erysipelotrichaceae</taxon>
        <taxon>Erysipelothrix</taxon>
    </lineage>
</organism>
<evidence type="ECO:0000256" key="13">
    <source>
        <dbReference type="ARBA" id="ARBA00042864"/>
    </source>
</evidence>
<evidence type="ECO:0000256" key="2">
    <source>
        <dbReference type="ARBA" id="ARBA00001946"/>
    </source>
</evidence>
<evidence type="ECO:0000256" key="15">
    <source>
        <dbReference type="PROSITE-ProRule" id="PRU00409"/>
    </source>
</evidence>
<accession>A0A7G9RXK1</accession>
<dbReference type="PROSITE" id="PS00184">
    <property type="entry name" value="GARS"/>
    <property type="match status" value="1"/>
</dbReference>
<keyword evidence="10" id="KW-0464">Manganese</keyword>
<dbReference type="GO" id="GO:0009113">
    <property type="term" value="P:purine nucleobase biosynthetic process"/>
    <property type="evidence" value="ECO:0007669"/>
    <property type="project" value="InterPro"/>
</dbReference>
<dbReference type="GO" id="GO:0046872">
    <property type="term" value="F:metal ion binding"/>
    <property type="evidence" value="ECO:0007669"/>
    <property type="project" value="UniProtKB-KW"/>
</dbReference>
<comment type="similarity">
    <text evidence="11 14">Belongs to the GARS family.</text>
</comment>
<gene>
    <name evidence="14 17" type="primary">purD</name>
    <name evidence="17" type="ORF">H9L01_08095</name>
</gene>
<dbReference type="InterPro" id="IPR020559">
    <property type="entry name" value="PRibGlycinamide_synth_CS"/>
</dbReference>
<evidence type="ECO:0000313" key="18">
    <source>
        <dbReference type="Proteomes" id="UP000515928"/>
    </source>
</evidence>
<dbReference type="UniPathway" id="UPA00074">
    <property type="reaction ID" value="UER00125"/>
</dbReference>
<feature type="domain" description="ATP-grasp" evidence="16">
    <location>
        <begin position="104"/>
        <end position="309"/>
    </location>
</feature>
<dbReference type="InterPro" id="IPR011054">
    <property type="entry name" value="Rudment_hybrid_motif"/>
</dbReference>
<dbReference type="EMBL" id="CP060715">
    <property type="protein sequence ID" value="QNN60326.1"/>
    <property type="molecule type" value="Genomic_DNA"/>
</dbReference>
<dbReference type="SUPFAM" id="SSF52440">
    <property type="entry name" value="PreATP-grasp domain"/>
    <property type="match status" value="1"/>
</dbReference>
<evidence type="ECO:0000313" key="17">
    <source>
        <dbReference type="EMBL" id="QNN60326.1"/>
    </source>
</evidence>
<keyword evidence="9 15" id="KW-0067">ATP-binding</keyword>
<evidence type="ECO:0000256" key="14">
    <source>
        <dbReference type="HAMAP-Rule" id="MF_00138"/>
    </source>
</evidence>
<dbReference type="InterPro" id="IPR011761">
    <property type="entry name" value="ATP-grasp"/>
</dbReference>
<keyword evidence="8 14" id="KW-0658">Purine biosynthesis</keyword>
<dbReference type="InterPro" id="IPR013815">
    <property type="entry name" value="ATP_grasp_subdomain_1"/>
</dbReference>
<dbReference type="Gene3D" id="3.40.50.20">
    <property type="match status" value="1"/>
</dbReference>
<dbReference type="PANTHER" id="PTHR43472:SF1">
    <property type="entry name" value="PHOSPHORIBOSYLAMINE--GLYCINE LIGASE, CHLOROPLASTIC"/>
    <property type="match status" value="1"/>
</dbReference>
<comment type="cofactor">
    <cofactor evidence="2">
        <name>Mg(2+)</name>
        <dbReference type="ChEBI" id="CHEBI:18420"/>
    </cofactor>
</comment>
<comment type="pathway">
    <text evidence="3 14">Purine metabolism; IMP biosynthesis via de novo pathway; N(1)-(5-phospho-D-ribosyl)glycinamide from 5-phospho-alpha-D-ribose 1-diphosphate: step 2/2.</text>
</comment>
<dbReference type="Pfam" id="PF02843">
    <property type="entry name" value="GARS_C"/>
    <property type="match status" value="1"/>
</dbReference>
<dbReference type="InterPro" id="IPR020562">
    <property type="entry name" value="PRibGlycinamide_synth_N"/>
</dbReference>
<dbReference type="InterPro" id="IPR020560">
    <property type="entry name" value="PRibGlycinamide_synth_C-dom"/>
</dbReference>
<dbReference type="SUPFAM" id="SSF56059">
    <property type="entry name" value="Glutathione synthetase ATP-binding domain-like"/>
    <property type="match status" value="1"/>
</dbReference>
<evidence type="ECO:0000256" key="12">
    <source>
        <dbReference type="ARBA" id="ARBA00042242"/>
    </source>
</evidence>
<dbReference type="PROSITE" id="PS50975">
    <property type="entry name" value="ATP_GRASP"/>
    <property type="match status" value="1"/>
</dbReference>
<dbReference type="KEGG" id="eio:H9L01_08095"/>
<reference evidence="17 18" key="1">
    <citation type="submission" date="2020-08" db="EMBL/GenBank/DDBJ databases">
        <title>Genome sequence of Erysipelothrix inopinata DSM 15511T.</title>
        <authorList>
            <person name="Hyun D.-W."/>
            <person name="Bae J.-W."/>
        </authorList>
    </citation>
    <scope>NUCLEOTIDE SEQUENCE [LARGE SCALE GENOMIC DNA]</scope>
    <source>
        <strain evidence="17 18">DSM 15511</strain>
    </source>
</reference>
<protein>
    <recommendedName>
        <fullName evidence="4 14">Phosphoribosylamine--glycine ligase</fullName>
        <ecNumber evidence="4 14">6.3.4.13</ecNumber>
    </recommendedName>
    <alternativeName>
        <fullName evidence="14">GARS</fullName>
    </alternativeName>
    <alternativeName>
        <fullName evidence="12 14">Glycinamide ribonucleotide synthetase</fullName>
    </alternativeName>
    <alternativeName>
        <fullName evidence="13 14">Phosphoribosylglycinamide synthetase</fullName>
    </alternativeName>
</protein>
<proteinExistence type="inferred from homology"/>
<dbReference type="GO" id="GO:0006189">
    <property type="term" value="P:'de novo' IMP biosynthetic process"/>
    <property type="evidence" value="ECO:0007669"/>
    <property type="project" value="UniProtKB-UniRule"/>
</dbReference>
<keyword evidence="7 15" id="KW-0547">Nucleotide-binding</keyword>
<dbReference type="FunFam" id="3.40.50.20:FF:000006">
    <property type="entry name" value="Phosphoribosylamine--glycine ligase, chloroplastic"/>
    <property type="match status" value="1"/>
</dbReference>
<dbReference type="GO" id="GO:0004637">
    <property type="term" value="F:phosphoribosylamine-glycine ligase activity"/>
    <property type="evidence" value="ECO:0007669"/>
    <property type="project" value="UniProtKB-UniRule"/>
</dbReference>
<dbReference type="PANTHER" id="PTHR43472">
    <property type="entry name" value="PHOSPHORIBOSYLAMINE--GLYCINE LIGASE"/>
    <property type="match status" value="1"/>
</dbReference>
<dbReference type="SUPFAM" id="SSF51246">
    <property type="entry name" value="Rudiment single hybrid motif"/>
    <property type="match status" value="1"/>
</dbReference>
<comment type="catalytic activity">
    <reaction evidence="14">
        <text>5-phospho-beta-D-ribosylamine + glycine + ATP = N(1)-(5-phospho-beta-D-ribosyl)glycinamide + ADP + phosphate + H(+)</text>
        <dbReference type="Rhea" id="RHEA:17453"/>
        <dbReference type="ChEBI" id="CHEBI:15378"/>
        <dbReference type="ChEBI" id="CHEBI:30616"/>
        <dbReference type="ChEBI" id="CHEBI:43474"/>
        <dbReference type="ChEBI" id="CHEBI:57305"/>
        <dbReference type="ChEBI" id="CHEBI:58681"/>
        <dbReference type="ChEBI" id="CHEBI:143788"/>
        <dbReference type="ChEBI" id="CHEBI:456216"/>
        <dbReference type="EC" id="6.3.4.13"/>
    </reaction>
</comment>
<dbReference type="AlphaFoldDB" id="A0A7G9RXK1"/>
<dbReference type="InterPro" id="IPR037123">
    <property type="entry name" value="PRibGlycinamide_synth_C_sf"/>
</dbReference>
<comment type="cofactor">
    <cofactor evidence="1">
        <name>Mn(2+)</name>
        <dbReference type="ChEBI" id="CHEBI:29035"/>
    </cofactor>
</comment>
<evidence type="ECO:0000256" key="9">
    <source>
        <dbReference type="ARBA" id="ARBA00022840"/>
    </source>
</evidence>
<dbReference type="Gene3D" id="3.30.470.20">
    <property type="entry name" value="ATP-grasp fold, B domain"/>
    <property type="match status" value="1"/>
</dbReference>